<organism evidence="10 11">
    <name type="scientific">Orchesella cincta</name>
    <name type="common">Springtail</name>
    <name type="synonym">Podura cincta</name>
    <dbReference type="NCBI Taxonomy" id="48709"/>
    <lineage>
        <taxon>Eukaryota</taxon>
        <taxon>Metazoa</taxon>
        <taxon>Ecdysozoa</taxon>
        <taxon>Arthropoda</taxon>
        <taxon>Hexapoda</taxon>
        <taxon>Collembola</taxon>
        <taxon>Entomobryomorpha</taxon>
        <taxon>Entomobryoidea</taxon>
        <taxon>Orchesellidae</taxon>
        <taxon>Orchesellinae</taxon>
        <taxon>Orchesella</taxon>
    </lineage>
</organism>
<keyword evidence="5" id="KW-0862">Zinc</keyword>
<reference evidence="10 11" key="1">
    <citation type="journal article" date="2016" name="Genome Biol. Evol.">
        <title>Gene Family Evolution Reflects Adaptation to Soil Environmental Stressors in the Genome of the Collembolan Orchesella cincta.</title>
        <authorList>
            <person name="Faddeeva-Vakhrusheva A."/>
            <person name="Derks M.F."/>
            <person name="Anvar S.Y."/>
            <person name="Agamennone V."/>
            <person name="Suring W."/>
            <person name="Smit S."/>
            <person name="van Straalen N.M."/>
            <person name="Roelofs D."/>
        </authorList>
    </citation>
    <scope>NUCLEOTIDE SEQUENCE [LARGE SCALE GENOMIC DNA]</scope>
    <source>
        <tissue evidence="10">Mixed pool</tissue>
    </source>
</reference>
<keyword evidence="1 7" id="KW-0853">WD repeat</keyword>
<gene>
    <name evidence="10" type="ORF">Ocin01_00201</name>
</gene>
<evidence type="ECO:0000313" key="11">
    <source>
        <dbReference type="Proteomes" id="UP000094527"/>
    </source>
</evidence>
<protein>
    <submittedName>
        <fullName evidence="10">E3 ubiquitin-protein ligase RFWD2</fullName>
    </submittedName>
</protein>
<dbReference type="PROSITE" id="PS00678">
    <property type="entry name" value="WD_REPEATS_1"/>
    <property type="match status" value="1"/>
</dbReference>
<keyword evidence="11" id="KW-1185">Reference proteome</keyword>
<dbReference type="Pfam" id="PF00400">
    <property type="entry name" value="WD40"/>
    <property type="match status" value="4"/>
</dbReference>
<dbReference type="SUPFAM" id="SSF57850">
    <property type="entry name" value="RING/U-box"/>
    <property type="match status" value="1"/>
</dbReference>
<dbReference type="Gene3D" id="3.30.40.10">
    <property type="entry name" value="Zinc/RING finger domain, C3HC4 (zinc finger)"/>
    <property type="match status" value="1"/>
</dbReference>
<dbReference type="PROSITE" id="PS50082">
    <property type="entry name" value="WD_REPEATS_2"/>
    <property type="match status" value="2"/>
</dbReference>
<dbReference type="EMBL" id="LJIJ01000005">
    <property type="protein sequence ID" value="ODN06461.1"/>
    <property type="molecule type" value="Genomic_DNA"/>
</dbReference>
<dbReference type="GO" id="GO:0043161">
    <property type="term" value="P:proteasome-mediated ubiquitin-dependent protein catabolic process"/>
    <property type="evidence" value="ECO:0007669"/>
    <property type="project" value="TreeGrafter"/>
</dbReference>
<feature type="compositionally biased region" description="Basic residues" evidence="8">
    <location>
        <begin position="1"/>
        <end position="12"/>
    </location>
</feature>
<dbReference type="PROSITE" id="PS50089">
    <property type="entry name" value="ZF_RING_2"/>
    <property type="match status" value="1"/>
</dbReference>
<dbReference type="InterPro" id="IPR017907">
    <property type="entry name" value="Znf_RING_CS"/>
</dbReference>
<dbReference type="InterPro" id="IPR020472">
    <property type="entry name" value="WD40_PAC1"/>
</dbReference>
<evidence type="ECO:0000256" key="1">
    <source>
        <dbReference type="ARBA" id="ARBA00022574"/>
    </source>
</evidence>
<dbReference type="PANTHER" id="PTHR44080:SF1">
    <property type="entry name" value="E3 UBIQUITIN-PROTEIN LIGASE COP1"/>
    <property type="match status" value="1"/>
</dbReference>
<evidence type="ECO:0000256" key="5">
    <source>
        <dbReference type="ARBA" id="ARBA00022833"/>
    </source>
</evidence>
<dbReference type="InterPro" id="IPR001841">
    <property type="entry name" value="Znf_RING"/>
</dbReference>
<proteinExistence type="predicted"/>
<dbReference type="Gene3D" id="2.130.10.10">
    <property type="entry name" value="YVTN repeat-like/Quinoprotein amine dehydrogenase"/>
    <property type="match status" value="1"/>
</dbReference>
<evidence type="ECO:0000259" key="9">
    <source>
        <dbReference type="PROSITE" id="PS50089"/>
    </source>
</evidence>
<keyword evidence="2" id="KW-0479">Metal-binding</keyword>
<evidence type="ECO:0000256" key="6">
    <source>
        <dbReference type="PROSITE-ProRule" id="PRU00175"/>
    </source>
</evidence>
<evidence type="ECO:0000256" key="8">
    <source>
        <dbReference type="SAM" id="MobiDB-lite"/>
    </source>
</evidence>
<dbReference type="GO" id="GO:0008270">
    <property type="term" value="F:zinc ion binding"/>
    <property type="evidence" value="ECO:0007669"/>
    <property type="project" value="UniProtKB-KW"/>
</dbReference>
<feature type="repeat" description="WD" evidence="7">
    <location>
        <begin position="436"/>
        <end position="478"/>
    </location>
</feature>
<dbReference type="InterPro" id="IPR001680">
    <property type="entry name" value="WD40_rpt"/>
</dbReference>
<dbReference type="AlphaFoldDB" id="A0A1D2NMJ0"/>
<dbReference type="PANTHER" id="PTHR44080">
    <property type="entry name" value="E3 UBIQUITIN-PROTEIN LIGASE COP1"/>
    <property type="match status" value="1"/>
</dbReference>
<feature type="repeat" description="WD" evidence="7">
    <location>
        <begin position="522"/>
        <end position="555"/>
    </location>
</feature>
<dbReference type="PROSITE" id="PS00518">
    <property type="entry name" value="ZF_RING_1"/>
    <property type="match status" value="1"/>
</dbReference>
<evidence type="ECO:0000256" key="3">
    <source>
        <dbReference type="ARBA" id="ARBA00022737"/>
    </source>
</evidence>
<evidence type="ECO:0000256" key="4">
    <source>
        <dbReference type="ARBA" id="ARBA00022771"/>
    </source>
</evidence>
<evidence type="ECO:0000313" key="10">
    <source>
        <dbReference type="EMBL" id="ODN06461.1"/>
    </source>
</evidence>
<dbReference type="InterPro" id="IPR013083">
    <property type="entry name" value="Znf_RING/FYVE/PHD"/>
</dbReference>
<dbReference type="InterPro" id="IPR036322">
    <property type="entry name" value="WD40_repeat_dom_sf"/>
</dbReference>
<evidence type="ECO:0000256" key="7">
    <source>
        <dbReference type="PROSITE-ProRule" id="PRU00221"/>
    </source>
</evidence>
<accession>A0A1D2NMJ0</accession>
<dbReference type="InterPro" id="IPR042755">
    <property type="entry name" value="COP1"/>
</dbReference>
<dbReference type="PRINTS" id="PR00320">
    <property type="entry name" value="GPROTEINBRPT"/>
</dbReference>
<dbReference type="CDD" id="cd00200">
    <property type="entry name" value="WD40"/>
    <property type="match status" value="1"/>
</dbReference>
<dbReference type="OrthoDB" id="273771at2759"/>
<keyword evidence="3" id="KW-0677">Repeat</keyword>
<dbReference type="InterPro" id="IPR015943">
    <property type="entry name" value="WD40/YVTN_repeat-like_dom_sf"/>
</dbReference>
<comment type="caution">
    <text evidence="10">The sequence shown here is derived from an EMBL/GenBank/DDBJ whole genome shotgun (WGS) entry which is preliminary data.</text>
</comment>
<dbReference type="SMART" id="SM00320">
    <property type="entry name" value="WD40"/>
    <property type="match status" value="7"/>
</dbReference>
<feature type="region of interest" description="Disordered" evidence="8">
    <location>
        <begin position="1"/>
        <end position="45"/>
    </location>
</feature>
<dbReference type="SMART" id="SM00184">
    <property type="entry name" value="RING"/>
    <property type="match status" value="1"/>
</dbReference>
<keyword evidence="4 6" id="KW-0863">Zinc-finger</keyword>
<feature type="domain" description="RING-type" evidence="9">
    <location>
        <begin position="64"/>
        <end position="101"/>
    </location>
</feature>
<dbReference type="OMA" id="CWRQMSN"/>
<dbReference type="PROSITE" id="PS50294">
    <property type="entry name" value="WD_REPEATS_REGION"/>
    <property type="match status" value="2"/>
</dbReference>
<dbReference type="InterPro" id="IPR019775">
    <property type="entry name" value="WD40_repeat_CS"/>
</dbReference>
<sequence length="654" mass="72880">MKRLTRASHSKGHCNTATTSEGENEEVRPNRKRPAPSSSSTQLDCSGTLTIERSSDLDTLGFLCSICMEDLKEPTITFCGHTYCRICILATIDTTSRCPKCGTHITKDKLCPNFALSDVIARNRRSNPKSVQAEVLEATSSSICSSPSPPNDIVKLLTSNNYDNLNLNDLDRLLLVLNRRREIVASDDEEYKRKLMHEFLGQLLKVKKSDLEQLNREISIINKDMHVLGTCFIGGSDAGLASTKVETCPSSSSGIGFYTQPLHNVEMEQQSLAARKKRMYNHFDELSEIYFDTRKSAVFDATVPNSQVDEEEFEKLNNFGRTLSHVTQYHGFKSLATLSYSADMLSNSNVVSSIEFDKDNEFFAIAGVTKKIKVFEYINVIGSAVDIHCPSAELSCNAKISCVAWNSYFKNNLASSDYDGCVSLWDVASCTKVRSLSEHEKRVWSVDWSNGDPRLLASGSDDYKVMLWSTNSERSIANLEATANVCSVKFCPESAYVIAFGCADHCVHYYDFRNPREPLGVFYGHKKAVSYVKFASKDELVSASTDSHLKLWNLDESMSCVRSFQGHINEKNFVGLDTDGNYIACGSENNSLYLYHKSLPKPLCSFKFENHRSMLEKPEPDESSEFVSAVAWKKGSPVVVAANSQGAIQILELV</sequence>
<dbReference type="Pfam" id="PF13923">
    <property type="entry name" value="zf-C3HC4_2"/>
    <property type="match status" value="1"/>
</dbReference>
<dbReference type="GO" id="GO:0061630">
    <property type="term" value="F:ubiquitin protein ligase activity"/>
    <property type="evidence" value="ECO:0007669"/>
    <property type="project" value="InterPro"/>
</dbReference>
<evidence type="ECO:0000256" key="2">
    <source>
        <dbReference type="ARBA" id="ARBA00022723"/>
    </source>
</evidence>
<feature type="compositionally biased region" description="Polar residues" evidence="8">
    <location>
        <begin position="36"/>
        <end position="45"/>
    </location>
</feature>
<dbReference type="SUPFAM" id="SSF50978">
    <property type="entry name" value="WD40 repeat-like"/>
    <property type="match status" value="1"/>
</dbReference>
<dbReference type="Proteomes" id="UP000094527">
    <property type="component" value="Unassembled WGS sequence"/>
</dbReference>
<name>A0A1D2NMJ0_ORCCI</name>
<dbReference type="STRING" id="48709.A0A1D2NMJ0"/>